<protein>
    <recommendedName>
        <fullName evidence="1">Methyltransferase domain-containing protein</fullName>
    </recommendedName>
</protein>
<comment type="caution">
    <text evidence="2">The sequence shown here is derived from an EMBL/GenBank/DDBJ whole genome shotgun (WGS) entry which is preliminary data.</text>
</comment>
<dbReference type="Pfam" id="PF13649">
    <property type="entry name" value="Methyltransf_25"/>
    <property type="match status" value="1"/>
</dbReference>
<dbReference type="InterPro" id="IPR041698">
    <property type="entry name" value="Methyltransf_25"/>
</dbReference>
<dbReference type="InterPro" id="IPR029063">
    <property type="entry name" value="SAM-dependent_MTases_sf"/>
</dbReference>
<sequence>MKKGAKAELLARSWTVVASEYDKRLAPLFHPWINQLVKLFVAQKMPPGCILAPACGPGAELLMLAQELPFDRYIVGIDLAEGMIDLASQRLSESGLSERAKVRVGDACQVPQDLQPLAGIFSCFGLQQMPEPKQHVQVLGSWISALAPGGFLALCYWPPADGQRDAAWRALTDPSLFKPAATIERGWDADLAAAAIAAGADVLQDISPAHPMAFDSPSHCFEVMMEAGPLHSRLLHLGAPHMADLKMRYISNFPKLLPGSAFVIRPNARMLLLRKCAGAFLSGCLVFQGAVLI</sequence>
<evidence type="ECO:0000259" key="1">
    <source>
        <dbReference type="Pfam" id="PF13649"/>
    </source>
</evidence>
<dbReference type="Gene3D" id="3.40.50.150">
    <property type="entry name" value="Vaccinia Virus protein VP39"/>
    <property type="match status" value="1"/>
</dbReference>
<name>A0ABR2Z215_9CHLO</name>
<evidence type="ECO:0000313" key="3">
    <source>
        <dbReference type="Proteomes" id="UP001491310"/>
    </source>
</evidence>
<organism evidence="2 3">
    <name type="scientific">Coccomyxa subellipsoidea</name>
    <dbReference type="NCBI Taxonomy" id="248742"/>
    <lineage>
        <taxon>Eukaryota</taxon>
        <taxon>Viridiplantae</taxon>
        <taxon>Chlorophyta</taxon>
        <taxon>core chlorophytes</taxon>
        <taxon>Trebouxiophyceae</taxon>
        <taxon>Trebouxiophyceae incertae sedis</taxon>
        <taxon>Coccomyxaceae</taxon>
        <taxon>Coccomyxa</taxon>
    </lineage>
</organism>
<keyword evidence="3" id="KW-1185">Reference proteome</keyword>
<evidence type="ECO:0000313" key="2">
    <source>
        <dbReference type="EMBL" id="KAK9917766.1"/>
    </source>
</evidence>
<dbReference type="Proteomes" id="UP001491310">
    <property type="component" value="Unassembled WGS sequence"/>
</dbReference>
<dbReference type="CDD" id="cd02440">
    <property type="entry name" value="AdoMet_MTases"/>
    <property type="match status" value="1"/>
</dbReference>
<gene>
    <name evidence="2" type="ORF">WJX75_007976</name>
</gene>
<proteinExistence type="predicted"/>
<dbReference type="SUPFAM" id="SSF53335">
    <property type="entry name" value="S-adenosyl-L-methionine-dependent methyltransferases"/>
    <property type="match status" value="1"/>
</dbReference>
<feature type="domain" description="Methyltransferase" evidence="1">
    <location>
        <begin position="50"/>
        <end position="150"/>
    </location>
</feature>
<reference evidence="2 3" key="1">
    <citation type="journal article" date="2024" name="Nat. Commun.">
        <title>Phylogenomics reveals the evolutionary origins of lichenization in chlorophyte algae.</title>
        <authorList>
            <person name="Puginier C."/>
            <person name="Libourel C."/>
            <person name="Otte J."/>
            <person name="Skaloud P."/>
            <person name="Haon M."/>
            <person name="Grisel S."/>
            <person name="Petersen M."/>
            <person name="Berrin J.G."/>
            <person name="Delaux P.M."/>
            <person name="Dal Grande F."/>
            <person name="Keller J."/>
        </authorList>
    </citation>
    <scope>NUCLEOTIDE SEQUENCE [LARGE SCALE GENOMIC DNA]</scope>
    <source>
        <strain evidence="2 3">SAG 216-7</strain>
    </source>
</reference>
<dbReference type="EMBL" id="JALJOT010000002">
    <property type="protein sequence ID" value="KAK9917766.1"/>
    <property type="molecule type" value="Genomic_DNA"/>
</dbReference>
<accession>A0ABR2Z215</accession>